<gene>
    <name evidence="3" type="ORF">PG999_007384</name>
</gene>
<sequence>MAVVIYLNAYRLEKYKLEEYLQKKFPNNFSVQNTEDDKYMISTSEALSQDQKDEIEELHLERAMINNEDELETHYKKHLRNKEPEPRMRHVFLTADHSAAPLDCTMNMFQYLCTYHQVYPEFLGMVFSFGRRSEQYNFHHLHILHQLSNNGAYSNMEMPEIGRSGKQLRVAYKLFAMERQEVELGGKWVMRQTATYHTQDLVKWKTLWITVKANDLIRERVDEANTTRCGPARLSTPAEAISRSLAIHHIMFDWCTDGWGLHITEIADEVESILVPATAALIPPEKDSLDPLPGIIRSLSSLSSLTAVGGSPTDEKIPSSARSTKPALSMSQILSVQNDGASTTDLPTKIEQELEQQIQSTTDRLSVLKVFSFSGVRQLDVFCNKLRDARTAITANLNMAGEISEVYRNILESNSYAPKERDEDFTNAVRQFQDDLRSIEHHLKSICLRIDNIMERMNAGKSLYYHILDLQRTELDKLFALKQHVSSERMQLSSAVMQDVTNKMHDIAKRTERDTSSMHFITFLTLFFLPGTFLGSLFSTPIFATPDPGSVLKLDSLILFLEICVPMMFVFVTLWIAYRIYKRKERRGKGNQALAEDMV</sequence>
<organism evidence="3 4">
    <name type="scientific">Apiospora kogelbergensis</name>
    <dbReference type="NCBI Taxonomy" id="1337665"/>
    <lineage>
        <taxon>Eukaryota</taxon>
        <taxon>Fungi</taxon>
        <taxon>Dikarya</taxon>
        <taxon>Ascomycota</taxon>
        <taxon>Pezizomycotina</taxon>
        <taxon>Sordariomycetes</taxon>
        <taxon>Xylariomycetidae</taxon>
        <taxon>Amphisphaeriales</taxon>
        <taxon>Apiosporaceae</taxon>
        <taxon>Apiospora</taxon>
    </lineage>
</organism>
<accession>A0AAW0QY50</accession>
<evidence type="ECO:0000313" key="4">
    <source>
        <dbReference type="Proteomes" id="UP001392437"/>
    </source>
</evidence>
<dbReference type="InterPro" id="IPR058257">
    <property type="entry name" value="CorA-like_dom"/>
</dbReference>
<evidence type="ECO:0000259" key="2">
    <source>
        <dbReference type="Pfam" id="PF26616"/>
    </source>
</evidence>
<reference evidence="3 4" key="1">
    <citation type="submission" date="2023-01" db="EMBL/GenBank/DDBJ databases">
        <title>Analysis of 21 Apiospora genomes using comparative genomics revels a genus with tremendous synthesis potential of carbohydrate active enzymes and secondary metabolites.</title>
        <authorList>
            <person name="Sorensen T."/>
        </authorList>
    </citation>
    <scope>NUCLEOTIDE SEQUENCE [LARGE SCALE GENOMIC DNA]</scope>
    <source>
        <strain evidence="3 4">CBS 117206</strain>
    </source>
</reference>
<comment type="caution">
    <text evidence="3">The sequence shown here is derived from an EMBL/GenBank/DDBJ whole genome shotgun (WGS) entry which is preliminary data.</text>
</comment>
<dbReference type="EMBL" id="JAQQWP010000006">
    <property type="protein sequence ID" value="KAK8115315.1"/>
    <property type="molecule type" value="Genomic_DNA"/>
</dbReference>
<feature type="transmembrane region" description="Helical" evidence="1">
    <location>
        <begin position="556"/>
        <end position="578"/>
    </location>
</feature>
<feature type="transmembrane region" description="Helical" evidence="1">
    <location>
        <begin position="520"/>
        <end position="544"/>
    </location>
</feature>
<feature type="domain" description="CorA-like transporter" evidence="2">
    <location>
        <begin position="19"/>
        <end position="275"/>
    </location>
</feature>
<keyword evidence="1" id="KW-0472">Membrane</keyword>
<dbReference type="Pfam" id="PF26616">
    <property type="entry name" value="CorA-like"/>
    <property type="match status" value="1"/>
</dbReference>
<dbReference type="Gene3D" id="1.20.58.340">
    <property type="entry name" value="Magnesium transport protein CorA, transmembrane region"/>
    <property type="match status" value="1"/>
</dbReference>
<keyword evidence="1" id="KW-1133">Transmembrane helix</keyword>
<proteinExistence type="predicted"/>
<protein>
    <recommendedName>
        <fullName evidence="2">CorA-like transporter domain-containing protein</fullName>
    </recommendedName>
</protein>
<name>A0AAW0QY50_9PEZI</name>
<keyword evidence="1" id="KW-0812">Transmembrane</keyword>
<keyword evidence="4" id="KW-1185">Reference proteome</keyword>
<dbReference type="AlphaFoldDB" id="A0AAW0QY50"/>
<dbReference type="Proteomes" id="UP001392437">
    <property type="component" value="Unassembled WGS sequence"/>
</dbReference>
<evidence type="ECO:0000256" key="1">
    <source>
        <dbReference type="SAM" id="Phobius"/>
    </source>
</evidence>
<evidence type="ECO:0000313" key="3">
    <source>
        <dbReference type="EMBL" id="KAK8115315.1"/>
    </source>
</evidence>